<dbReference type="AlphaFoldDB" id="A0AA39G7K5"/>
<comment type="caution">
    <text evidence="1">The sequence shown here is derived from an EMBL/GenBank/DDBJ whole genome shotgun (WGS) entry which is preliminary data.</text>
</comment>
<dbReference type="EMBL" id="JAQQBR010000001">
    <property type="protein sequence ID" value="KAK0182416.1"/>
    <property type="molecule type" value="Genomic_DNA"/>
</dbReference>
<sequence length="612" mass="71940">MLERKDVKATQPLSQLHCQWGRHFNRIGRFQSAIDTFKQSLQESEHEDLKILFGLCETLINFTRYNEAVKISSRCLDIDPTNLFAKWMRVETLYNTGEFGNSLVHAHRGERQCRYPFENAIHRANETVENCIGYNTLPDVLVALLPWMKKLEAQRKSLIAKLSSDGDEFEGIDEDHSKFRVNDLNYQREDRMKKFRHMLIEKYLESLAIDTFFIEKFLKNPAVKSANKESSKKLIDLAQEFLMRSIESTEVHRIRKPLYVYHFGRREIPVALKRANIREKKLRKYNIIVEANSLLMRLHKARMAKDYPSFFMYVDRVKNKFDSYSEHMFPMKQNCLNEVYKMVARAYLDPRDVTKIPDEHTRIHHLKHHIGLRATMTFPRDSDLGWVPCALPTRKKALEKFRKRLALASQPLELAWLNHEFAKLHVDMGRIDAARFYAKKSRDASLEAGSDRWVLNANHMLIRIEVKQRLKNEAHDVALLAYLGAKKIGMDYLVDFYKRIVKLIDDIDLDSIVGISGIAARERLITDLMPNELKREMDLLIQRMNFVPAKRRLSLMPGCKPIDYQFDMPCKRNTIQQSLHNSNSTKEAKFDLIRKRTPSREILGWLDFEDYQ</sequence>
<reference evidence="1" key="2">
    <citation type="submission" date="2023-03" db="EMBL/GenBank/DDBJ databases">
        <authorList>
            <person name="Inwood S.N."/>
            <person name="Skelly J.G."/>
            <person name="Guhlin J."/>
            <person name="Harrop T.W.R."/>
            <person name="Goldson S.G."/>
            <person name="Dearden P.K."/>
        </authorList>
    </citation>
    <scope>NUCLEOTIDE SEQUENCE</scope>
    <source>
        <strain evidence="1">Lincoln</strain>
        <tissue evidence="1">Whole body</tissue>
    </source>
</reference>
<name>A0AA39G7K5_MICHY</name>
<evidence type="ECO:0000313" key="2">
    <source>
        <dbReference type="Proteomes" id="UP001168972"/>
    </source>
</evidence>
<gene>
    <name evidence="1" type="ORF">PV327_000558</name>
</gene>
<dbReference type="PANTHER" id="PTHR21391">
    <property type="entry name" value="AT04489P-RELATED"/>
    <property type="match status" value="1"/>
</dbReference>
<dbReference type="PANTHER" id="PTHR21391:SF0">
    <property type="entry name" value="AT04489P-RELATED"/>
    <property type="match status" value="1"/>
</dbReference>
<proteinExistence type="predicted"/>
<dbReference type="Gene3D" id="1.25.40.10">
    <property type="entry name" value="Tetratricopeptide repeat domain"/>
    <property type="match status" value="1"/>
</dbReference>
<accession>A0AA39G7K5</accession>
<organism evidence="1 2">
    <name type="scientific">Microctonus hyperodae</name>
    <name type="common">Parasitoid wasp</name>
    <dbReference type="NCBI Taxonomy" id="165561"/>
    <lineage>
        <taxon>Eukaryota</taxon>
        <taxon>Metazoa</taxon>
        <taxon>Ecdysozoa</taxon>
        <taxon>Arthropoda</taxon>
        <taxon>Hexapoda</taxon>
        <taxon>Insecta</taxon>
        <taxon>Pterygota</taxon>
        <taxon>Neoptera</taxon>
        <taxon>Endopterygota</taxon>
        <taxon>Hymenoptera</taxon>
        <taxon>Apocrita</taxon>
        <taxon>Ichneumonoidea</taxon>
        <taxon>Braconidae</taxon>
        <taxon>Euphorinae</taxon>
        <taxon>Microctonus</taxon>
    </lineage>
</organism>
<keyword evidence="2" id="KW-1185">Reference proteome</keyword>
<evidence type="ECO:0000313" key="1">
    <source>
        <dbReference type="EMBL" id="KAK0182416.1"/>
    </source>
</evidence>
<dbReference type="InterPro" id="IPR011990">
    <property type="entry name" value="TPR-like_helical_dom_sf"/>
</dbReference>
<protein>
    <submittedName>
        <fullName evidence="1">Uncharacterized protein</fullName>
    </submittedName>
</protein>
<dbReference type="Proteomes" id="UP001168972">
    <property type="component" value="Unassembled WGS sequence"/>
</dbReference>
<dbReference type="SUPFAM" id="SSF48452">
    <property type="entry name" value="TPR-like"/>
    <property type="match status" value="1"/>
</dbReference>
<reference evidence="1" key="1">
    <citation type="journal article" date="2023" name="bioRxiv">
        <title>Scaffold-level genome assemblies of two parasitoid biocontrol wasps reveal the parthenogenesis mechanism and an associated novel virus.</title>
        <authorList>
            <person name="Inwood S."/>
            <person name="Skelly J."/>
            <person name="Guhlin J."/>
            <person name="Harrop T."/>
            <person name="Goldson S."/>
            <person name="Dearden P."/>
        </authorList>
    </citation>
    <scope>NUCLEOTIDE SEQUENCE</scope>
    <source>
        <strain evidence="1">Lincoln</strain>
        <tissue evidence="1">Whole body</tissue>
    </source>
</reference>